<dbReference type="NCBIfam" id="TIGR00040">
    <property type="entry name" value="yfcE"/>
    <property type="match status" value="1"/>
</dbReference>
<dbReference type="Gene3D" id="3.60.21.10">
    <property type="match status" value="1"/>
</dbReference>
<dbReference type="InterPro" id="IPR024654">
    <property type="entry name" value="Calcineurin-like_PHP_lpxH"/>
</dbReference>
<dbReference type="InterPro" id="IPR029052">
    <property type="entry name" value="Metallo-depent_PP-like"/>
</dbReference>
<feature type="domain" description="Calcineurin-like phosphoesterase" evidence="3">
    <location>
        <begin position="1"/>
        <end position="153"/>
    </location>
</feature>
<name>A0ABW0R0C8_9BACL</name>
<evidence type="ECO:0000313" key="4">
    <source>
        <dbReference type="EMBL" id="MFC5530201.1"/>
    </source>
</evidence>
<evidence type="ECO:0000313" key="5">
    <source>
        <dbReference type="Proteomes" id="UP001596108"/>
    </source>
</evidence>
<protein>
    <recommendedName>
        <fullName evidence="2">Phosphoesterase</fullName>
        <ecNumber evidence="2">3.1.4.-</ecNumber>
    </recommendedName>
</protein>
<accession>A0ABW0R0C8</accession>
<evidence type="ECO:0000256" key="1">
    <source>
        <dbReference type="ARBA" id="ARBA00008950"/>
    </source>
</evidence>
<gene>
    <name evidence="4" type="ORF">ACFPQ4_12260</name>
</gene>
<keyword evidence="5" id="KW-1185">Reference proteome</keyword>
<dbReference type="Proteomes" id="UP001596108">
    <property type="component" value="Unassembled WGS sequence"/>
</dbReference>
<keyword evidence="2" id="KW-0479">Metal-binding</keyword>
<comment type="cofactor">
    <cofactor evidence="2">
        <name>a divalent metal cation</name>
        <dbReference type="ChEBI" id="CHEBI:60240"/>
    </cofactor>
</comment>
<organism evidence="4 5">
    <name type="scientific">Cohnella yongneupensis</name>
    <dbReference type="NCBI Taxonomy" id="425006"/>
    <lineage>
        <taxon>Bacteria</taxon>
        <taxon>Bacillati</taxon>
        <taxon>Bacillota</taxon>
        <taxon>Bacilli</taxon>
        <taxon>Bacillales</taxon>
        <taxon>Paenibacillaceae</taxon>
        <taxon>Cohnella</taxon>
    </lineage>
</organism>
<dbReference type="EMBL" id="JBHSNC010000038">
    <property type="protein sequence ID" value="MFC5530201.1"/>
    <property type="molecule type" value="Genomic_DNA"/>
</dbReference>
<dbReference type="PANTHER" id="PTHR11124">
    <property type="entry name" value="VACUOLAR SORTING PROTEIN VPS29"/>
    <property type="match status" value="1"/>
</dbReference>
<comment type="similarity">
    <text evidence="1 2">Belongs to the metallophosphoesterase superfamily. YfcE family.</text>
</comment>
<dbReference type="Pfam" id="PF12850">
    <property type="entry name" value="Metallophos_2"/>
    <property type="match status" value="1"/>
</dbReference>
<evidence type="ECO:0000259" key="3">
    <source>
        <dbReference type="Pfam" id="PF12850"/>
    </source>
</evidence>
<dbReference type="InterPro" id="IPR000979">
    <property type="entry name" value="Phosphodiesterase_MJ0936/Vps29"/>
</dbReference>
<evidence type="ECO:0000256" key="2">
    <source>
        <dbReference type="RuleBase" id="RU362039"/>
    </source>
</evidence>
<dbReference type="SUPFAM" id="SSF56300">
    <property type="entry name" value="Metallo-dependent phosphatases"/>
    <property type="match status" value="1"/>
</dbReference>
<comment type="caution">
    <text evidence="4">The sequence shown here is derived from an EMBL/GenBank/DDBJ whole genome shotgun (WGS) entry which is preliminary data.</text>
</comment>
<proteinExistence type="inferred from homology"/>
<dbReference type="EC" id="3.1.4.-" evidence="2"/>
<dbReference type="RefSeq" id="WP_378112141.1">
    <property type="nucleotide sequence ID" value="NZ_JBHSNC010000038.1"/>
</dbReference>
<reference evidence="5" key="1">
    <citation type="journal article" date="2019" name="Int. J. Syst. Evol. Microbiol.">
        <title>The Global Catalogue of Microorganisms (GCM) 10K type strain sequencing project: providing services to taxonomists for standard genome sequencing and annotation.</title>
        <authorList>
            <consortium name="The Broad Institute Genomics Platform"/>
            <consortium name="The Broad Institute Genome Sequencing Center for Infectious Disease"/>
            <person name="Wu L."/>
            <person name="Ma J."/>
        </authorList>
    </citation>
    <scope>NUCLEOTIDE SEQUENCE [LARGE SCALE GENOMIC DNA]</scope>
    <source>
        <strain evidence="5">CGMCC 1.18578</strain>
    </source>
</reference>
<sequence length="169" mass="18407">MKIVVISDTHMPRSSSKLPERLIAELANADAILHAGDWTSMDVYPIVSAYAPTYGVSGNNDGPDIVKKFGLKKIVQLGSCRIGLIHGHGTNKSIATETRAIDAFKGKRLDAIVYGHSHTPVLKRIAGGTIVLNPGSPTDKRRQPRYSFAIMRIIEGKLVAELILYDDKS</sequence>